<feature type="domain" description="Mechanosensitive ion channel transmembrane helices 2/3" evidence="10">
    <location>
        <begin position="140"/>
        <end position="180"/>
    </location>
</feature>
<comment type="subcellular location">
    <subcellularLocation>
        <location evidence="1">Cell membrane</location>
        <topology evidence="1">Multi-pass membrane protein</topology>
    </subcellularLocation>
</comment>
<evidence type="ECO:0000256" key="3">
    <source>
        <dbReference type="ARBA" id="ARBA00022475"/>
    </source>
</evidence>
<keyword evidence="3" id="KW-1003">Cell membrane</keyword>
<evidence type="ECO:0000259" key="10">
    <source>
        <dbReference type="Pfam" id="PF21088"/>
    </source>
</evidence>
<dbReference type="PANTHER" id="PTHR30566:SF5">
    <property type="entry name" value="MECHANOSENSITIVE ION CHANNEL PROTEIN 1, MITOCHONDRIAL-RELATED"/>
    <property type="match status" value="1"/>
</dbReference>
<dbReference type="InterPro" id="IPR011014">
    <property type="entry name" value="MscS_channel_TM-2"/>
</dbReference>
<dbReference type="InterPro" id="IPR049278">
    <property type="entry name" value="MS_channel_C"/>
</dbReference>
<feature type="domain" description="Mechanosensitive ion channel MscS C-terminal" evidence="9">
    <location>
        <begin position="256"/>
        <end position="338"/>
    </location>
</feature>
<protein>
    <recommendedName>
        <fullName evidence="12">Potassium efflux system KefA protein / Small-conductance mechanosensitive channel</fullName>
    </recommendedName>
</protein>
<evidence type="ECO:0000256" key="6">
    <source>
        <dbReference type="ARBA" id="ARBA00023136"/>
    </source>
</evidence>
<feature type="domain" description="Mechanosensitive ion channel MscS" evidence="8">
    <location>
        <begin position="181"/>
        <end position="248"/>
    </location>
</feature>
<feature type="transmembrane region" description="Helical" evidence="7">
    <location>
        <begin position="64"/>
        <end position="82"/>
    </location>
</feature>
<dbReference type="InterPro" id="IPR023408">
    <property type="entry name" value="MscS_beta-dom_sf"/>
</dbReference>
<dbReference type="AlphaFoldDB" id="A0A3B0ZQ21"/>
<dbReference type="InterPro" id="IPR011066">
    <property type="entry name" value="MscS_channel_C_sf"/>
</dbReference>
<keyword evidence="6 7" id="KW-0472">Membrane</keyword>
<evidence type="ECO:0000256" key="5">
    <source>
        <dbReference type="ARBA" id="ARBA00022989"/>
    </source>
</evidence>
<dbReference type="Pfam" id="PF00924">
    <property type="entry name" value="MS_channel_2nd"/>
    <property type="match status" value="1"/>
</dbReference>
<dbReference type="InterPro" id="IPR049142">
    <property type="entry name" value="MS_channel_1st"/>
</dbReference>
<dbReference type="GO" id="GO:0005886">
    <property type="term" value="C:plasma membrane"/>
    <property type="evidence" value="ECO:0007669"/>
    <property type="project" value="UniProtKB-SubCell"/>
</dbReference>
<dbReference type="InterPro" id="IPR006685">
    <property type="entry name" value="MscS_channel_2nd"/>
</dbReference>
<proteinExistence type="inferred from homology"/>
<dbReference type="SUPFAM" id="SSF82861">
    <property type="entry name" value="Mechanosensitive channel protein MscS (YggB), transmembrane region"/>
    <property type="match status" value="1"/>
</dbReference>
<dbReference type="InterPro" id="IPR010920">
    <property type="entry name" value="LSM_dom_sf"/>
</dbReference>
<organism evidence="11">
    <name type="scientific">hydrothermal vent metagenome</name>
    <dbReference type="NCBI Taxonomy" id="652676"/>
    <lineage>
        <taxon>unclassified sequences</taxon>
        <taxon>metagenomes</taxon>
        <taxon>ecological metagenomes</taxon>
    </lineage>
</organism>
<feature type="transmembrane region" description="Helical" evidence="7">
    <location>
        <begin position="135"/>
        <end position="155"/>
    </location>
</feature>
<evidence type="ECO:0000256" key="4">
    <source>
        <dbReference type="ARBA" id="ARBA00022692"/>
    </source>
</evidence>
<evidence type="ECO:0008006" key="12">
    <source>
        <dbReference type="Google" id="ProtNLM"/>
    </source>
</evidence>
<name>A0A3B0ZQ21_9ZZZZ</name>
<evidence type="ECO:0000256" key="7">
    <source>
        <dbReference type="SAM" id="Phobius"/>
    </source>
</evidence>
<evidence type="ECO:0000256" key="1">
    <source>
        <dbReference type="ARBA" id="ARBA00004651"/>
    </source>
</evidence>
<reference evidence="11" key="1">
    <citation type="submission" date="2018-06" db="EMBL/GenBank/DDBJ databases">
        <authorList>
            <person name="Zhirakovskaya E."/>
        </authorList>
    </citation>
    <scope>NUCLEOTIDE SEQUENCE</scope>
</reference>
<dbReference type="Gene3D" id="2.30.30.60">
    <property type="match status" value="1"/>
</dbReference>
<keyword evidence="5 7" id="KW-1133">Transmembrane helix</keyword>
<evidence type="ECO:0000313" key="11">
    <source>
        <dbReference type="EMBL" id="VAW95665.1"/>
    </source>
</evidence>
<feature type="transmembrane region" description="Helical" evidence="7">
    <location>
        <begin position="16"/>
        <end position="37"/>
    </location>
</feature>
<evidence type="ECO:0000259" key="9">
    <source>
        <dbReference type="Pfam" id="PF21082"/>
    </source>
</evidence>
<dbReference type="EMBL" id="UOFR01000034">
    <property type="protein sequence ID" value="VAW95665.1"/>
    <property type="molecule type" value="Genomic_DNA"/>
</dbReference>
<evidence type="ECO:0000256" key="2">
    <source>
        <dbReference type="ARBA" id="ARBA00008017"/>
    </source>
</evidence>
<accession>A0A3B0ZQ21</accession>
<dbReference type="SUPFAM" id="SSF82689">
    <property type="entry name" value="Mechanosensitive channel protein MscS (YggB), C-terminal domain"/>
    <property type="match status" value="1"/>
</dbReference>
<dbReference type="GO" id="GO:0055085">
    <property type="term" value="P:transmembrane transport"/>
    <property type="evidence" value="ECO:0007669"/>
    <property type="project" value="InterPro"/>
</dbReference>
<dbReference type="PANTHER" id="PTHR30566">
    <property type="entry name" value="YNAI-RELATED MECHANOSENSITIVE ION CHANNEL"/>
    <property type="match status" value="1"/>
</dbReference>
<feature type="transmembrane region" description="Helical" evidence="7">
    <location>
        <begin position="94"/>
        <end position="114"/>
    </location>
</feature>
<evidence type="ECO:0000259" key="8">
    <source>
        <dbReference type="Pfam" id="PF00924"/>
    </source>
</evidence>
<gene>
    <name evidence="11" type="ORF">MNBD_GAMMA21-1512</name>
</gene>
<dbReference type="Gene3D" id="3.30.70.100">
    <property type="match status" value="1"/>
</dbReference>
<comment type="similarity">
    <text evidence="2">Belongs to the MscS (TC 1.A.23) family.</text>
</comment>
<dbReference type="Pfam" id="PF21082">
    <property type="entry name" value="MS_channel_3rd"/>
    <property type="match status" value="1"/>
</dbReference>
<dbReference type="Pfam" id="PF21088">
    <property type="entry name" value="MS_channel_1st"/>
    <property type="match status" value="1"/>
</dbReference>
<keyword evidence="4 7" id="KW-0812">Transmembrane</keyword>
<sequence length="351" mass="39197">MEFLDTTYYGNTIQQWLISLSIILFVVLLGKVVYWIFSKTVKAFTRKTKTKLDDIIVDLIEEPIVFMLMASGIWFAFTLLTLPEAFSSAINNSLNILIAILVGWLLVRLFDALYEGILQPWSEKTENDLDDQLLPILRKGVRLIIWLMAIIIGLNNAGYNVGALLAGLGIGGLAFALAAKDTVSNIFGGFTIFADQPFRINDRVQIDGYDGTIIEIGVRSTRLKTLAGRIVTIPNSTFTDAPVENVSREPSRKIILDLGLTYDTSADNMELAMQALKDINQNNAHTEEKTIVSFNGFGDFAMNIMFIYYIKSGESIADTQTEINLEILRQFNSKGLEFAFPTQTLYNIEAS</sequence>
<dbReference type="SUPFAM" id="SSF50182">
    <property type="entry name" value="Sm-like ribonucleoproteins"/>
    <property type="match status" value="1"/>
</dbReference>
<dbReference type="Gene3D" id="1.10.287.1260">
    <property type="match status" value="1"/>
</dbReference>